<protein>
    <submittedName>
        <fullName evidence="1">Uncharacterized protein</fullName>
    </submittedName>
</protein>
<dbReference type="AlphaFoldDB" id="A0A1Z4NAF5"/>
<evidence type="ECO:0000313" key="2">
    <source>
        <dbReference type="Proteomes" id="UP000218785"/>
    </source>
</evidence>
<organism evidence="1 2">
    <name type="scientific">Tolypothrix tenuis PCC 7101</name>
    <dbReference type="NCBI Taxonomy" id="231146"/>
    <lineage>
        <taxon>Bacteria</taxon>
        <taxon>Bacillati</taxon>
        <taxon>Cyanobacteriota</taxon>
        <taxon>Cyanophyceae</taxon>
        <taxon>Nostocales</taxon>
        <taxon>Tolypothrichaceae</taxon>
        <taxon>Tolypothrix</taxon>
    </lineage>
</organism>
<keyword evidence="2" id="KW-1185">Reference proteome</keyword>
<reference evidence="1 2" key="1">
    <citation type="submission" date="2017-06" db="EMBL/GenBank/DDBJ databases">
        <title>Genome sequencing of cyanobaciteial culture collection at National Institute for Environmental Studies (NIES).</title>
        <authorList>
            <person name="Hirose Y."/>
            <person name="Shimura Y."/>
            <person name="Fujisawa T."/>
            <person name="Nakamura Y."/>
            <person name="Kawachi M."/>
        </authorList>
    </citation>
    <scope>NUCLEOTIDE SEQUENCE [LARGE SCALE GENOMIC DNA]</scope>
    <source>
        <strain evidence="1 2">NIES-37</strain>
    </source>
</reference>
<dbReference type="Proteomes" id="UP000218785">
    <property type="component" value="Chromosome"/>
</dbReference>
<accession>A0A1Z4NAF5</accession>
<gene>
    <name evidence="1" type="ORF">NIES37_67030</name>
</gene>
<sequence>MIDLALATLTNTSGKVHHKRLETWKAQSEQADLVASRLAFQYVESSVVVHTPAPSLSASTGWVASGSM</sequence>
<evidence type="ECO:0000313" key="1">
    <source>
        <dbReference type="EMBL" id="BAZ02690.1"/>
    </source>
</evidence>
<dbReference type="EMBL" id="AP018248">
    <property type="protein sequence ID" value="BAZ02690.1"/>
    <property type="molecule type" value="Genomic_DNA"/>
</dbReference>
<dbReference type="KEGG" id="ttq:NIES37_67030"/>
<proteinExistence type="predicted"/>
<name>A0A1Z4NAF5_9CYAN</name>